<evidence type="ECO:0000313" key="3">
    <source>
        <dbReference type="EMBL" id="GAA4874861.1"/>
    </source>
</evidence>
<dbReference type="RefSeq" id="WP_274233013.1">
    <property type="nucleotide sequence ID" value="NZ_BAABHQ010000006.1"/>
</dbReference>
<dbReference type="InterPro" id="IPR017520">
    <property type="entry name" value="CHP03086"/>
</dbReference>
<comment type="caution">
    <text evidence="3">The sequence shown here is derived from an EMBL/GenBank/DDBJ whole genome shotgun (WGS) entry which is preliminary data.</text>
</comment>
<feature type="domain" description="AB hydrolase-1" evidence="1">
    <location>
        <begin position="28"/>
        <end position="270"/>
    </location>
</feature>
<dbReference type="Pfam" id="PF11716">
    <property type="entry name" value="MDMPI_N"/>
    <property type="match status" value="1"/>
</dbReference>
<reference evidence="4" key="1">
    <citation type="journal article" date="2019" name="Int. J. Syst. Evol. Microbiol.">
        <title>The Global Catalogue of Microorganisms (GCM) 10K type strain sequencing project: providing services to taxonomists for standard genome sequencing and annotation.</title>
        <authorList>
            <consortium name="The Broad Institute Genomics Platform"/>
            <consortium name="The Broad Institute Genome Sequencing Center for Infectious Disease"/>
            <person name="Wu L."/>
            <person name="Ma J."/>
        </authorList>
    </citation>
    <scope>NUCLEOTIDE SEQUENCE [LARGE SCALE GENOMIC DNA]</scope>
    <source>
        <strain evidence="4">JCM 17983</strain>
    </source>
</reference>
<dbReference type="PANTHER" id="PTHR43798:SF33">
    <property type="entry name" value="HYDROLASE, PUTATIVE (AFU_ORTHOLOGUE AFUA_2G14860)-RELATED"/>
    <property type="match status" value="1"/>
</dbReference>
<proteinExistence type="predicted"/>
<dbReference type="PRINTS" id="PR00412">
    <property type="entry name" value="EPOXHYDRLASE"/>
</dbReference>
<gene>
    <name evidence="3" type="ORF">GCM10023203_26100</name>
</gene>
<evidence type="ECO:0008006" key="5">
    <source>
        <dbReference type="Google" id="ProtNLM"/>
    </source>
</evidence>
<dbReference type="InterPro" id="IPR000639">
    <property type="entry name" value="Epox_hydrolase-like"/>
</dbReference>
<dbReference type="Pfam" id="PF00561">
    <property type="entry name" value="Abhydrolase_1"/>
    <property type="match status" value="1"/>
</dbReference>
<dbReference type="NCBIfam" id="TIGR03086">
    <property type="entry name" value="TIGR03086 family metal-binding protein"/>
    <property type="match status" value="1"/>
</dbReference>
<dbReference type="PANTHER" id="PTHR43798">
    <property type="entry name" value="MONOACYLGLYCEROL LIPASE"/>
    <property type="match status" value="1"/>
</dbReference>
<evidence type="ECO:0000259" key="1">
    <source>
        <dbReference type="Pfam" id="PF00561"/>
    </source>
</evidence>
<dbReference type="InterPro" id="IPR000073">
    <property type="entry name" value="AB_hydrolase_1"/>
</dbReference>
<dbReference type="InterPro" id="IPR034660">
    <property type="entry name" value="DinB/YfiT-like"/>
</dbReference>
<feature type="domain" description="Mycothiol-dependent maleylpyruvate isomerase metal-binding" evidence="2">
    <location>
        <begin position="291"/>
        <end position="364"/>
    </location>
</feature>
<dbReference type="EMBL" id="BAABHQ010000006">
    <property type="protein sequence ID" value="GAA4874861.1"/>
    <property type="molecule type" value="Genomic_DNA"/>
</dbReference>
<dbReference type="Gene3D" id="3.40.50.1820">
    <property type="entry name" value="alpha/beta hydrolase"/>
    <property type="match status" value="1"/>
</dbReference>
<dbReference type="Proteomes" id="UP001500457">
    <property type="component" value="Unassembled WGS sequence"/>
</dbReference>
<sequence length="463" mass="49961">MSTTNPDTATVTHRGHALHVEQEPGSGPTIVLLHGFPDDRLLHDRLLPYLAGRHVVRFDFLGWGASDKPPGHPRSAHDQTAELAAVVDAVADGPVVLVAHDASGPPAIDFALLAPHRVAGLVLLNTYYGWTPTMRAPEAITLFSTPGLRALARAVARRAPRLDRWLFHWQVGRFITDDTARAELVPRLYADFVPAREAFWRLNADLPRTLLDRRRRARDLARLGVPVRVVFGADDPYLNPRVARALAGWFADAELTLVPHAGHYVQVDAPAAVAERVLTMPSAPDLLDLDRRALAATAAVAEAIPRRRWTAPTPCAGWSVRDVVDHLVENDRAQLAVLGGPDAGRDLRRSGEAVLAAHARPAATDARFDLGGQQRSARASLAVHFADVLVHGWDLARAAGLPYRLDEDLATAAERVVSAFPDLAWGPGAAFAARLDAGPGASAGDRLLALTGRDPGWRPPVTT</sequence>
<dbReference type="NCBIfam" id="TIGR03083">
    <property type="entry name" value="maleylpyruvate isomerase family mycothiol-dependent enzyme"/>
    <property type="match status" value="1"/>
</dbReference>
<dbReference type="InterPro" id="IPR029058">
    <property type="entry name" value="AB_hydrolase_fold"/>
</dbReference>
<accession>A0ABP9EFD5</accession>
<dbReference type="InterPro" id="IPR024344">
    <property type="entry name" value="MDMPI_metal-binding"/>
</dbReference>
<evidence type="ECO:0000259" key="2">
    <source>
        <dbReference type="Pfam" id="PF11716"/>
    </source>
</evidence>
<keyword evidence="4" id="KW-1185">Reference proteome</keyword>
<name>A0ABP9EFD5_9PSEU</name>
<organism evidence="3 4">
    <name type="scientific">Actinomycetospora straminea</name>
    <dbReference type="NCBI Taxonomy" id="663607"/>
    <lineage>
        <taxon>Bacteria</taxon>
        <taxon>Bacillati</taxon>
        <taxon>Actinomycetota</taxon>
        <taxon>Actinomycetes</taxon>
        <taxon>Pseudonocardiales</taxon>
        <taxon>Pseudonocardiaceae</taxon>
        <taxon>Actinomycetospora</taxon>
    </lineage>
</organism>
<dbReference type="InterPro" id="IPR050266">
    <property type="entry name" value="AB_hydrolase_sf"/>
</dbReference>
<dbReference type="SUPFAM" id="SSF53474">
    <property type="entry name" value="alpha/beta-Hydrolases"/>
    <property type="match status" value="1"/>
</dbReference>
<protein>
    <recommendedName>
        <fullName evidence="5">TIGR03086 family protein</fullName>
    </recommendedName>
</protein>
<evidence type="ECO:0000313" key="4">
    <source>
        <dbReference type="Proteomes" id="UP001500457"/>
    </source>
</evidence>
<dbReference type="InterPro" id="IPR017517">
    <property type="entry name" value="Maleyloyr_isom"/>
</dbReference>
<dbReference type="Gene3D" id="1.20.120.450">
    <property type="entry name" value="dinb family like domain"/>
    <property type="match status" value="1"/>
</dbReference>
<dbReference type="SUPFAM" id="SSF109854">
    <property type="entry name" value="DinB/YfiT-like putative metalloenzymes"/>
    <property type="match status" value="1"/>
</dbReference>